<sequence>MLVQGTLKHRNRPKTCLLLLLRLLIAGFNIRTRTLHCYPPSISRSLRSYG</sequence>
<dbReference type="AlphaFoldDB" id="A0A8H3PBR4"/>
<name>A0A8H3PBR4_9EURO</name>
<gene>
    <name evidence="1" type="ORF">IFM46972_07824</name>
</gene>
<dbReference type="Proteomes" id="UP000465221">
    <property type="component" value="Unassembled WGS sequence"/>
</dbReference>
<evidence type="ECO:0000313" key="2">
    <source>
        <dbReference type="Proteomes" id="UP000465221"/>
    </source>
</evidence>
<reference evidence="1 2" key="1">
    <citation type="submission" date="2020-01" db="EMBL/GenBank/DDBJ databases">
        <title>Draft genome sequence of Aspergillus udagawae IFM 46972.</title>
        <authorList>
            <person name="Takahashi H."/>
            <person name="Yaguchi T."/>
        </authorList>
    </citation>
    <scope>NUCLEOTIDE SEQUENCE [LARGE SCALE GENOMIC DNA]</scope>
    <source>
        <strain evidence="1 2">IFM 46972</strain>
    </source>
</reference>
<comment type="caution">
    <text evidence="1">The sequence shown here is derived from an EMBL/GenBank/DDBJ whole genome shotgun (WGS) entry which is preliminary data.</text>
</comment>
<evidence type="ECO:0000313" key="1">
    <source>
        <dbReference type="EMBL" id="GFF45556.1"/>
    </source>
</evidence>
<dbReference type="EMBL" id="BLKC01000062">
    <property type="protein sequence ID" value="GFF45556.1"/>
    <property type="molecule type" value="Genomic_DNA"/>
</dbReference>
<proteinExistence type="predicted"/>
<accession>A0A8H3PBR4</accession>
<organism evidence="1 2">
    <name type="scientific">Aspergillus udagawae</name>
    <dbReference type="NCBI Taxonomy" id="91492"/>
    <lineage>
        <taxon>Eukaryota</taxon>
        <taxon>Fungi</taxon>
        <taxon>Dikarya</taxon>
        <taxon>Ascomycota</taxon>
        <taxon>Pezizomycotina</taxon>
        <taxon>Eurotiomycetes</taxon>
        <taxon>Eurotiomycetidae</taxon>
        <taxon>Eurotiales</taxon>
        <taxon>Aspergillaceae</taxon>
        <taxon>Aspergillus</taxon>
        <taxon>Aspergillus subgen. Fumigati</taxon>
    </lineage>
</organism>
<protein>
    <submittedName>
        <fullName evidence="1">Uncharacterized protein</fullName>
    </submittedName>
</protein>